<evidence type="ECO:0000256" key="1">
    <source>
        <dbReference type="SAM" id="Phobius"/>
    </source>
</evidence>
<evidence type="ECO:0000313" key="3">
    <source>
        <dbReference type="Proteomes" id="UP000192408"/>
    </source>
</evidence>
<keyword evidence="1" id="KW-0812">Transmembrane</keyword>
<gene>
    <name evidence="2" type="ORF">SAMN05660772_02440</name>
</gene>
<dbReference type="NCBIfam" id="TIGR03746">
    <property type="entry name" value="conj_TIGR03746"/>
    <property type="match status" value="1"/>
</dbReference>
<dbReference type="EMBL" id="FWWV01000018">
    <property type="protein sequence ID" value="SMB85176.1"/>
    <property type="molecule type" value="Genomic_DNA"/>
</dbReference>
<dbReference type="AlphaFoldDB" id="A0A1W1UVW3"/>
<evidence type="ECO:0000313" key="2">
    <source>
        <dbReference type="EMBL" id="SMB85176.1"/>
    </source>
</evidence>
<proteinExistence type="predicted"/>
<organism evidence="2 3">
    <name type="scientific">Pasteurella testudinis DSM 23072</name>
    <dbReference type="NCBI Taxonomy" id="1122938"/>
    <lineage>
        <taxon>Bacteria</taxon>
        <taxon>Pseudomonadati</taxon>
        <taxon>Pseudomonadota</taxon>
        <taxon>Gammaproteobacteria</taxon>
        <taxon>Pasteurellales</taxon>
        <taxon>Pasteurellaceae</taxon>
        <taxon>Pasteurella</taxon>
    </lineage>
</organism>
<protein>
    <submittedName>
        <fullName evidence="2">Integrating conjugative element protein, PFL_4703 family</fullName>
    </submittedName>
</protein>
<dbReference type="InterPro" id="IPR021548">
    <property type="entry name" value="DUF2895"/>
</dbReference>
<dbReference type="Pfam" id="PF11444">
    <property type="entry name" value="DUF2895"/>
    <property type="match status" value="1"/>
</dbReference>
<dbReference type="Proteomes" id="UP000192408">
    <property type="component" value="Unassembled WGS sequence"/>
</dbReference>
<sequence length="218" mass="25302">MSLPMSRLKGEVNEKNKHIVTARVAIGTLCLICLCLIYVIFTSPNRLTVYIPPEMRAGSQRPWWEIPQSTVYAFAYQTFQQLNRWMVNGETDYDKNITALKPFLTPGCQRYLEQDYLDRRRHGELRDRVRGVYEIIGRGYSVDKVIVHSQDSWTVNLDLSVDEYFQDEPVKRVLTRFPINIVRMDIDMQKNPWGLGFNCYTSIPLRLEGVDSQSGGTQ</sequence>
<feature type="transmembrane region" description="Helical" evidence="1">
    <location>
        <begin position="20"/>
        <end position="41"/>
    </location>
</feature>
<keyword evidence="1" id="KW-0472">Membrane</keyword>
<reference evidence="3" key="1">
    <citation type="submission" date="2017-04" db="EMBL/GenBank/DDBJ databases">
        <authorList>
            <person name="Varghese N."/>
            <person name="Submissions S."/>
        </authorList>
    </citation>
    <scope>NUCLEOTIDE SEQUENCE [LARGE SCALE GENOMIC DNA]</scope>
    <source>
        <strain evidence="3">DSM 23072</strain>
    </source>
</reference>
<keyword evidence="1" id="KW-1133">Transmembrane helix</keyword>
<dbReference type="STRING" id="1122938.SAMN05660772_02440"/>
<accession>A0A1W1UVW3</accession>
<keyword evidence="3" id="KW-1185">Reference proteome</keyword>
<name>A0A1W1UVW3_9PAST</name>